<accession>A0A0M0LIW0</accession>
<dbReference type="Proteomes" id="UP000036867">
    <property type="component" value="Unassembled WGS sequence"/>
</dbReference>
<dbReference type="OrthoDB" id="2447941at2"/>
<dbReference type="EMBL" id="LILB01000001">
    <property type="protein sequence ID" value="KOO50974.1"/>
    <property type="molecule type" value="Genomic_DNA"/>
</dbReference>
<dbReference type="GO" id="GO:0016020">
    <property type="term" value="C:membrane"/>
    <property type="evidence" value="ECO:0007669"/>
    <property type="project" value="InterPro"/>
</dbReference>
<keyword evidence="1" id="KW-0472">Membrane</keyword>
<feature type="transmembrane region" description="Helical" evidence="1">
    <location>
        <begin position="170"/>
        <end position="201"/>
    </location>
</feature>
<feature type="transmembrane region" description="Helical" evidence="1">
    <location>
        <begin position="104"/>
        <end position="125"/>
    </location>
</feature>
<dbReference type="AlphaFoldDB" id="A0A0M0LIW0"/>
<dbReference type="STRING" id="263475.AMD00_00110"/>
<dbReference type="RefSeq" id="WP_053415085.1">
    <property type="nucleotide sequence ID" value="NZ_LILB01000001.1"/>
</dbReference>
<dbReference type="Pfam" id="PF05975">
    <property type="entry name" value="EcsB"/>
    <property type="match status" value="1"/>
</dbReference>
<keyword evidence="3" id="KW-1185">Reference proteome</keyword>
<feature type="transmembrane region" description="Helical" evidence="1">
    <location>
        <begin position="131"/>
        <end position="149"/>
    </location>
</feature>
<feature type="transmembrane region" description="Helical" evidence="1">
    <location>
        <begin position="21"/>
        <end position="45"/>
    </location>
</feature>
<keyword evidence="1" id="KW-1133">Transmembrane helix</keyword>
<keyword evidence="1" id="KW-0812">Transmembrane</keyword>
<sequence>MKNLEQVWDKRFQQYLKELFKYLRFVFATSYIAVIIAGSFAVAYYMKWLQVVPYDFPSEWLVSTICGVLLSFSSPVTLIREPDQVYFLQLESRMDSYFRKALKWTYWSQIFAVLVIYCAAIPLLLKVESPSLWKILLGLCAVLILKYINVQIEFSNHRKKQGRHRFIDRLLRMSISIIILKLAIEGEIIFFFIFIVIFVVYEIQDRKEAILEPIPFDYFSKIESARMARFYRFVSYFTDVPFLKENISRRAWLDFATKLIRYDQKNSSLYLIVRTFMRTDESVYLWLRLTIISAFIAAFVNVPFVVWVIVSALSFATIYQIKHMFISPRGVRMNAFYPIPDSNQQIAVNKLLRALMLLQGSIVLLSSSVQSASLIIFILIIIIGEMTIRFTGTK</sequence>
<dbReference type="PIRSF" id="PIRSF037259">
    <property type="entry name" value="EcsB_ABC"/>
    <property type="match status" value="1"/>
</dbReference>
<evidence type="ECO:0000313" key="3">
    <source>
        <dbReference type="Proteomes" id="UP000036867"/>
    </source>
</evidence>
<proteinExistence type="predicted"/>
<feature type="transmembrane region" description="Helical" evidence="1">
    <location>
        <begin position="286"/>
        <end position="319"/>
    </location>
</feature>
<comment type="caution">
    <text evidence="2">The sequence shown here is derived from an EMBL/GenBank/DDBJ whole genome shotgun (WGS) entry which is preliminary data.</text>
</comment>
<name>A0A0M0LIW0_9BACL</name>
<protein>
    <recommendedName>
        <fullName evidence="4">Protein EcsB</fullName>
    </recommendedName>
</protein>
<dbReference type="InterPro" id="IPR010288">
    <property type="entry name" value="EcsB_ABC"/>
</dbReference>
<feature type="transmembrane region" description="Helical" evidence="1">
    <location>
        <begin position="362"/>
        <end position="384"/>
    </location>
</feature>
<evidence type="ECO:0000313" key="2">
    <source>
        <dbReference type="EMBL" id="KOO50974.1"/>
    </source>
</evidence>
<reference evidence="3" key="1">
    <citation type="submission" date="2015-08" db="EMBL/GenBank/DDBJ databases">
        <title>Fjat-10028 dsm 16317.</title>
        <authorList>
            <person name="Liu B."/>
            <person name="Wang J."/>
            <person name="Zhu Y."/>
            <person name="Liu G."/>
            <person name="Chen Q."/>
            <person name="Chen Z."/>
            <person name="Lan J."/>
            <person name="Che J."/>
            <person name="Ge C."/>
            <person name="Shi H."/>
            <person name="Pan Z."/>
            <person name="Liu X."/>
        </authorList>
    </citation>
    <scope>NUCLEOTIDE SEQUENCE [LARGE SCALE GENOMIC DNA]</scope>
    <source>
        <strain evidence="3">DSM 16317</strain>
    </source>
</reference>
<organism evidence="2 3">
    <name type="scientific">Viridibacillus arvi</name>
    <dbReference type="NCBI Taxonomy" id="263475"/>
    <lineage>
        <taxon>Bacteria</taxon>
        <taxon>Bacillati</taxon>
        <taxon>Bacillota</taxon>
        <taxon>Bacilli</taxon>
        <taxon>Bacillales</taxon>
        <taxon>Caryophanaceae</taxon>
        <taxon>Viridibacillus</taxon>
    </lineage>
</organism>
<gene>
    <name evidence="2" type="ORF">AMD00_00110</name>
</gene>
<feature type="transmembrane region" description="Helical" evidence="1">
    <location>
        <begin position="60"/>
        <end position="79"/>
    </location>
</feature>
<dbReference type="GeneID" id="301134531"/>
<evidence type="ECO:0000256" key="1">
    <source>
        <dbReference type="SAM" id="Phobius"/>
    </source>
</evidence>
<evidence type="ECO:0008006" key="4">
    <source>
        <dbReference type="Google" id="ProtNLM"/>
    </source>
</evidence>